<keyword evidence="2" id="KW-0812">Transmembrane</keyword>
<proteinExistence type="predicted"/>
<keyword evidence="2" id="KW-0472">Membrane</keyword>
<evidence type="ECO:0000313" key="4">
    <source>
        <dbReference type="Proteomes" id="UP001321047"/>
    </source>
</evidence>
<feature type="transmembrane region" description="Helical" evidence="2">
    <location>
        <begin position="31"/>
        <end position="53"/>
    </location>
</feature>
<evidence type="ECO:0000256" key="1">
    <source>
        <dbReference type="SAM" id="MobiDB-lite"/>
    </source>
</evidence>
<evidence type="ECO:0000313" key="3">
    <source>
        <dbReference type="EMBL" id="MCU4752291.1"/>
    </source>
</evidence>
<sequence length="223" mass="24492">MIRRLLEALALIGAIATLVLSVGFRPPFLAVIGRDAIILAIGAGIFLLGIVMATRVTAIPDDSAPLATPQSESPTYDERFIGKRIENALERPSLADSRSDRSRRAYARTKAHQRVRHAVLETLQSVEGVSHDDAERALETGTWTDNPRAQAYLSASVSPPFRNQLVDWLFGRTEQRQLEATLAALDELAATDESARRALVSDSQRPQSPGAVENRIQSRGERR</sequence>
<dbReference type="Pfam" id="PF23933">
    <property type="entry name" value="DUF7269"/>
    <property type="match status" value="1"/>
</dbReference>
<keyword evidence="4" id="KW-1185">Reference proteome</keyword>
<evidence type="ECO:0000256" key="2">
    <source>
        <dbReference type="SAM" id="Phobius"/>
    </source>
</evidence>
<keyword evidence="2" id="KW-1133">Transmembrane helix</keyword>
<comment type="caution">
    <text evidence="3">The sequence shown here is derived from an EMBL/GenBank/DDBJ whole genome shotgun (WGS) entry which is preliminary data.</text>
</comment>
<reference evidence="3 4" key="1">
    <citation type="submission" date="2022-09" db="EMBL/GenBank/DDBJ databases">
        <title>Enrichment on poylsaccharides allowed isolation of novel metabolic and taxonomic groups of Haloarchaea.</title>
        <authorList>
            <person name="Sorokin D.Y."/>
            <person name="Elcheninov A.G."/>
            <person name="Khizhniak T.V."/>
            <person name="Kolganova T.V."/>
            <person name="Kublanov I.V."/>
        </authorList>
    </citation>
    <scope>NUCLEOTIDE SEQUENCE [LARGE SCALE GENOMIC DNA]</scope>
    <source>
        <strain evidence="3 4">AArc-curdl1</strain>
    </source>
</reference>
<dbReference type="Proteomes" id="UP001321047">
    <property type="component" value="Unassembled WGS sequence"/>
</dbReference>
<name>A0AAP3E6B2_9EURY</name>
<gene>
    <name evidence="3" type="ORF">OB919_09875</name>
</gene>
<organism evidence="3 4">
    <name type="scientific">Natronosalvus hydrolyticus</name>
    <dbReference type="NCBI Taxonomy" id="2979988"/>
    <lineage>
        <taxon>Archaea</taxon>
        <taxon>Methanobacteriati</taxon>
        <taxon>Methanobacteriota</taxon>
        <taxon>Stenosarchaea group</taxon>
        <taxon>Halobacteria</taxon>
        <taxon>Halobacteriales</taxon>
        <taxon>Natrialbaceae</taxon>
        <taxon>Natronosalvus</taxon>
    </lineage>
</organism>
<accession>A0AAP3E6B2</accession>
<dbReference type="EMBL" id="JAOPJZ010000006">
    <property type="protein sequence ID" value="MCU4752291.1"/>
    <property type="molecule type" value="Genomic_DNA"/>
</dbReference>
<feature type="region of interest" description="Disordered" evidence="1">
    <location>
        <begin position="194"/>
        <end position="223"/>
    </location>
</feature>
<dbReference type="RefSeq" id="WP_342808633.1">
    <property type="nucleotide sequence ID" value="NZ_JAOPJZ010000006.1"/>
</dbReference>
<protein>
    <submittedName>
        <fullName evidence="3">Uncharacterized protein</fullName>
    </submittedName>
</protein>
<dbReference type="InterPro" id="IPR055693">
    <property type="entry name" value="DUF7269"/>
</dbReference>
<dbReference type="AlphaFoldDB" id="A0AAP3E6B2"/>